<dbReference type="PANTHER" id="PTHR24009:SF0">
    <property type="entry name" value="ZINC FINGER CCCH DOMAIN-CONTAINING PROTEIN 18"/>
    <property type="match status" value="1"/>
</dbReference>
<dbReference type="AlphaFoldDB" id="A0A0D9X0U7"/>
<evidence type="ECO:0000256" key="2">
    <source>
        <dbReference type="ARBA" id="ARBA00022771"/>
    </source>
</evidence>
<accession>A0A0D9X0U7</accession>
<dbReference type="PROSITE" id="PS50102">
    <property type="entry name" value="RRM"/>
    <property type="match status" value="1"/>
</dbReference>
<dbReference type="SMART" id="SM00360">
    <property type="entry name" value="RRM"/>
    <property type="match status" value="1"/>
</dbReference>
<dbReference type="SUPFAM" id="SSF54928">
    <property type="entry name" value="RNA-binding domain, RBD"/>
    <property type="match status" value="1"/>
</dbReference>
<dbReference type="InterPro" id="IPR000504">
    <property type="entry name" value="RRM_dom"/>
</dbReference>
<evidence type="ECO:0000256" key="1">
    <source>
        <dbReference type="ARBA" id="ARBA00022723"/>
    </source>
</evidence>
<organism evidence="8 9">
    <name type="scientific">Leersia perrieri</name>
    <dbReference type="NCBI Taxonomy" id="77586"/>
    <lineage>
        <taxon>Eukaryota</taxon>
        <taxon>Viridiplantae</taxon>
        <taxon>Streptophyta</taxon>
        <taxon>Embryophyta</taxon>
        <taxon>Tracheophyta</taxon>
        <taxon>Spermatophyta</taxon>
        <taxon>Magnoliopsida</taxon>
        <taxon>Liliopsida</taxon>
        <taxon>Poales</taxon>
        <taxon>Poaceae</taxon>
        <taxon>BOP clade</taxon>
        <taxon>Oryzoideae</taxon>
        <taxon>Oryzeae</taxon>
        <taxon>Oryzinae</taxon>
        <taxon>Leersia</taxon>
    </lineage>
</organism>
<dbReference type="Proteomes" id="UP000032180">
    <property type="component" value="Chromosome 7"/>
</dbReference>
<proteinExistence type="predicted"/>
<dbReference type="PANTHER" id="PTHR24009">
    <property type="entry name" value="RNA-BINDING (RRM/RBD/RNP MOTIFS)"/>
    <property type="match status" value="1"/>
</dbReference>
<keyword evidence="5" id="KW-0238">DNA-binding</keyword>
<reference evidence="8 9" key="1">
    <citation type="submission" date="2012-08" db="EMBL/GenBank/DDBJ databases">
        <title>Oryza genome evolution.</title>
        <authorList>
            <person name="Wing R.A."/>
        </authorList>
    </citation>
    <scope>NUCLEOTIDE SEQUENCE</scope>
</reference>
<name>A0A0D9X0U7_9ORYZ</name>
<dbReference type="Gramene" id="LPERR07G17440.1">
    <property type="protein sequence ID" value="LPERR07G17440.1"/>
    <property type="gene ID" value="LPERR07G17440"/>
</dbReference>
<dbReference type="InterPro" id="IPR012677">
    <property type="entry name" value="Nucleotide-bd_a/b_plait_sf"/>
</dbReference>
<dbReference type="GO" id="GO:0008270">
    <property type="term" value="F:zinc ion binding"/>
    <property type="evidence" value="ECO:0007669"/>
    <property type="project" value="UniProtKB-KW"/>
</dbReference>
<dbReference type="InterPro" id="IPR035979">
    <property type="entry name" value="RBD_domain_sf"/>
</dbReference>
<evidence type="ECO:0000313" key="9">
    <source>
        <dbReference type="Proteomes" id="UP000032180"/>
    </source>
</evidence>
<evidence type="ECO:0000313" key="8">
    <source>
        <dbReference type="EnsemblPlants" id="LPERR07G17440.3"/>
    </source>
</evidence>
<dbReference type="GO" id="GO:0003677">
    <property type="term" value="F:DNA binding"/>
    <property type="evidence" value="ECO:0007669"/>
    <property type="project" value="UniProtKB-KW"/>
</dbReference>
<dbReference type="EnsemblPlants" id="LPERR07G17440.3">
    <property type="protein sequence ID" value="LPERR07G17440.3"/>
    <property type="gene ID" value="LPERR07G17440"/>
</dbReference>
<dbReference type="Gene3D" id="3.30.70.330">
    <property type="match status" value="1"/>
</dbReference>
<dbReference type="GO" id="GO:0003723">
    <property type="term" value="F:RNA binding"/>
    <property type="evidence" value="ECO:0007669"/>
    <property type="project" value="UniProtKB-UniRule"/>
</dbReference>
<keyword evidence="2" id="KW-0863">Zinc-finger</keyword>
<reference evidence="8" key="3">
    <citation type="submission" date="2015-04" db="UniProtKB">
        <authorList>
            <consortium name="EnsemblPlants"/>
        </authorList>
    </citation>
    <scope>IDENTIFICATION</scope>
</reference>
<evidence type="ECO:0000256" key="6">
    <source>
        <dbReference type="PROSITE-ProRule" id="PRU00176"/>
    </source>
</evidence>
<keyword evidence="9" id="KW-1185">Reference proteome</keyword>
<dbReference type="EnsemblPlants" id="LPERR07G17440.1">
    <property type="protein sequence ID" value="LPERR07G17440.1"/>
    <property type="gene ID" value="LPERR07G17440"/>
</dbReference>
<dbReference type="Gramene" id="LPERR07G17440.3">
    <property type="protein sequence ID" value="LPERR07G17440.3"/>
    <property type="gene ID" value="LPERR07G17440"/>
</dbReference>
<sequence length="245" mass="28345">MLYLEPQFQFLNTPVDYYMPMDSLNAQVNVLGSGVPEMYNQWQSHPLGSQWDFLPYSLMDDGSTPEHNIYITFREPSSGSRVSWKDVKDYFMKFGTVTNVNIRYKPEPMNYRFGSVTFKDADTVRHFLSTPRYHSVCGTEVRIKPYMERTERLQRKLAQKKHHIDNVAHRTSCANATEGHSGEKLPSYDELSQEVLKLQLCEECDITNTIAPETDLPTHNLSEKEAKSPEGSIIFQMTLVYIEKQ</sequence>
<feature type="domain" description="RRM" evidence="7">
    <location>
        <begin position="67"/>
        <end position="160"/>
    </location>
</feature>
<evidence type="ECO:0000256" key="4">
    <source>
        <dbReference type="ARBA" id="ARBA00022884"/>
    </source>
</evidence>
<evidence type="ECO:0000256" key="3">
    <source>
        <dbReference type="ARBA" id="ARBA00022833"/>
    </source>
</evidence>
<evidence type="ECO:0000256" key="5">
    <source>
        <dbReference type="ARBA" id="ARBA00023125"/>
    </source>
</evidence>
<dbReference type="Pfam" id="PF00076">
    <property type="entry name" value="RRM_1"/>
    <property type="match status" value="1"/>
</dbReference>
<reference evidence="8 9" key="2">
    <citation type="submission" date="2013-12" db="EMBL/GenBank/DDBJ databases">
        <authorList>
            <person name="Yu Y."/>
            <person name="Lee S."/>
            <person name="de Baynast K."/>
            <person name="Wissotski M."/>
            <person name="Liu L."/>
            <person name="Talag J."/>
            <person name="Goicoechea J."/>
            <person name="Angelova A."/>
            <person name="Jetty R."/>
            <person name="Kudrna D."/>
            <person name="Golser W."/>
            <person name="Rivera L."/>
            <person name="Zhang J."/>
            <person name="Wing R."/>
        </authorList>
    </citation>
    <scope>NUCLEOTIDE SEQUENCE</scope>
</reference>
<keyword evidence="3" id="KW-0862">Zinc</keyword>
<keyword evidence="4 6" id="KW-0694">RNA-binding</keyword>
<dbReference type="STRING" id="77586.A0A0D9X0U7"/>
<keyword evidence="1" id="KW-0479">Metal-binding</keyword>
<evidence type="ECO:0000259" key="7">
    <source>
        <dbReference type="PROSITE" id="PS50102"/>
    </source>
</evidence>
<protein>
    <recommendedName>
        <fullName evidence="7">RRM domain-containing protein</fullName>
    </recommendedName>
</protein>